<comment type="caution">
    <text evidence="1">The sequence shown here is derived from an EMBL/GenBank/DDBJ whole genome shotgun (WGS) entry which is preliminary data.</text>
</comment>
<proteinExistence type="predicted"/>
<dbReference type="EMBL" id="AUXX01000016">
    <property type="protein sequence ID" value="KZN66834.1"/>
    <property type="molecule type" value="Genomic_DNA"/>
</dbReference>
<gene>
    <name evidence="1" type="ORF">N478_18545</name>
</gene>
<reference evidence="1 2" key="1">
    <citation type="submission" date="2013-07" db="EMBL/GenBank/DDBJ databases">
        <title>Comparative Genomic and Metabolomic Analysis of Twelve Strains of Pseudoalteromonas luteoviolacea.</title>
        <authorList>
            <person name="Vynne N.G."/>
            <person name="Mansson M."/>
            <person name="Gram L."/>
        </authorList>
    </citation>
    <scope>NUCLEOTIDE SEQUENCE [LARGE SCALE GENOMIC DNA]</scope>
    <source>
        <strain evidence="1 2">S4060-1</strain>
    </source>
</reference>
<dbReference type="Proteomes" id="UP000076661">
    <property type="component" value="Unassembled WGS sequence"/>
</dbReference>
<sequence>MSTQAKTLEQLITELHATNGELVTANNELTSTVVDKMGTIDAALTNAQAGVNTAISTADSRISQAILNLAQSHADMRINYYDRKVHTKDTLVQDNALVADPNDESKSIWVRVPNGGDWSGFHTYPAANKMTKVHTVAGYSYSPGYSESPVQYARDWSRTYMQFILTNSEASSEQINENIASQGVDINISLTGGWWNGSSVRDIPSMQISGLHTYSSLFVRLVNVVSDGVSEPGDKQPQNIIQFGGSCNFAIDRVVNYPRIPAQVKHD</sequence>
<evidence type="ECO:0000313" key="1">
    <source>
        <dbReference type="EMBL" id="KZN66834.1"/>
    </source>
</evidence>
<organism evidence="1 2">
    <name type="scientific">Pseudoalteromonas luteoviolacea S4060-1</name>
    <dbReference type="NCBI Taxonomy" id="1365257"/>
    <lineage>
        <taxon>Bacteria</taxon>
        <taxon>Pseudomonadati</taxon>
        <taxon>Pseudomonadota</taxon>
        <taxon>Gammaproteobacteria</taxon>
        <taxon>Alteromonadales</taxon>
        <taxon>Pseudoalteromonadaceae</taxon>
        <taxon>Pseudoalteromonas</taxon>
    </lineage>
</organism>
<dbReference type="AlphaFoldDB" id="A0A167MRC8"/>
<name>A0A167MRC8_9GAMM</name>
<protein>
    <submittedName>
        <fullName evidence="1">Uncharacterized protein</fullName>
    </submittedName>
</protein>
<dbReference type="PATRIC" id="fig|1365257.3.peg.2400"/>
<dbReference type="RefSeq" id="WP_063381171.1">
    <property type="nucleotide sequence ID" value="NZ_AUXX01000016.1"/>
</dbReference>
<evidence type="ECO:0000313" key="2">
    <source>
        <dbReference type="Proteomes" id="UP000076661"/>
    </source>
</evidence>
<accession>A0A167MRC8</accession>